<reference evidence="7" key="3">
    <citation type="submission" date="2025-09" db="UniProtKB">
        <authorList>
            <consortium name="Ensembl"/>
        </authorList>
    </citation>
    <scope>IDENTIFICATION</scope>
</reference>
<evidence type="ECO:0000313" key="8">
    <source>
        <dbReference type="Proteomes" id="UP000472266"/>
    </source>
</evidence>
<dbReference type="GeneTree" id="ENSGT00390000014679"/>
<evidence type="ECO:0000259" key="6">
    <source>
        <dbReference type="PROSITE" id="PS51039"/>
    </source>
</evidence>
<dbReference type="Pfam" id="PF01428">
    <property type="entry name" value="zf-AN1"/>
    <property type="match status" value="1"/>
</dbReference>
<evidence type="ECO:0000313" key="7">
    <source>
        <dbReference type="Ensembl" id="ENSSHBP00005017601.1"/>
    </source>
</evidence>
<protein>
    <submittedName>
        <fullName evidence="7">Zinc finger AN1-type containing 3</fullName>
    </submittedName>
</protein>
<feature type="domain" description="AN1-type" evidence="6">
    <location>
        <begin position="186"/>
        <end position="235"/>
    </location>
</feature>
<feature type="compositionally biased region" description="Basic and acidic residues" evidence="5">
    <location>
        <begin position="163"/>
        <end position="183"/>
    </location>
</feature>
<feature type="compositionally biased region" description="Low complexity" evidence="5">
    <location>
        <begin position="99"/>
        <end position="110"/>
    </location>
</feature>
<keyword evidence="2 4" id="KW-0863">Zinc-finger</keyword>
<proteinExistence type="predicted"/>
<dbReference type="PANTHER" id="PTHR10634:SF67">
    <property type="entry name" value="AN1-TYPE ZINC FINGER PROTEIN 3"/>
    <property type="match status" value="1"/>
</dbReference>
<accession>A0A672UQ45</accession>
<evidence type="ECO:0000256" key="3">
    <source>
        <dbReference type="ARBA" id="ARBA00022833"/>
    </source>
</evidence>
<dbReference type="AlphaFoldDB" id="A0A672UQ45"/>
<dbReference type="SMART" id="SM00154">
    <property type="entry name" value="ZnF_AN1"/>
    <property type="match status" value="1"/>
</dbReference>
<feature type="region of interest" description="Disordered" evidence="5">
    <location>
        <begin position="126"/>
        <end position="185"/>
    </location>
</feature>
<keyword evidence="1" id="KW-0479">Metal-binding</keyword>
<dbReference type="PANTHER" id="PTHR10634">
    <property type="entry name" value="AN1-TYPE ZINC FINGER PROTEIN"/>
    <property type="match status" value="1"/>
</dbReference>
<dbReference type="Gene3D" id="4.10.1110.10">
    <property type="entry name" value="AN1-like Zinc finger"/>
    <property type="match status" value="1"/>
</dbReference>
<feature type="compositionally biased region" description="Low complexity" evidence="5">
    <location>
        <begin position="54"/>
        <end position="71"/>
    </location>
</feature>
<evidence type="ECO:0000256" key="2">
    <source>
        <dbReference type="ARBA" id="ARBA00022771"/>
    </source>
</evidence>
<reference evidence="7" key="2">
    <citation type="submission" date="2025-08" db="UniProtKB">
        <authorList>
            <consortium name="Ensembl"/>
        </authorList>
    </citation>
    <scope>IDENTIFICATION</scope>
</reference>
<dbReference type="GO" id="GO:0008270">
    <property type="term" value="F:zinc ion binding"/>
    <property type="evidence" value="ECO:0007669"/>
    <property type="project" value="UniProtKB-KW"/>
</dbReference>
<keyword evidence="8" id="KW-1185">Reference proteome</keyword>
<feature type="compositionally biased region" description="Pro residues" evidence="5">
    <location>
        <begin position="33"/>
        <end position="49"/>
    </location>
</feature>
<evidence type="ECO:0000256" key="4">
    <source>
        <dbReference type="PROSITE-ProRule" id="PRU00449"/>
    </source>
</evidence>
<dbReference type="SUPFAM" id="SSF118310">
    <property type="entry name" value="AN1-like Zinc finger"/>
    <property type="match status" value="1"/>
</dbReference>
<evidence type="ECO:0000256" key="5">
    <source>
        <dbReference type="SAM" id="MobiDB-lite"/>
    </source>
</evidence>
<evidence type="ECO:0000256" key="1">
    <source>
        <dbReference type="ARBA" id="ARBA00022723"/>
    </source>
</evidence>
<dbReference type="InterPro" id="IPR000058">
    <property type="entry name" value="Znf_AN1"/>
</dbReference>
<sequence length="262" mass="28542">GAAAPLPRPPLHHLPSGVSRLQLTGLESRLGAPRPPRPPLPPPRAPAPPWETLAASAARRPACHRAAPAASGDFQKKQPDDDSTASTSNSQSDLFSGETNSDNSNTSLTTQAANSNQQLLTELNVTSPSKEECGPCTSTAHASLTTPTKRSCNSDSQSESEASPEKRPRLLDDSNDRPEETSRSKQKSRRRCFQCQTKLELVQQELGSCRCGYVFCMLHRLPEQHDCTFDHMGRGREEAIMKMVKLDRKVGRSCQRIGEGCS</sequence>
<dbReference type="PROSITE" id="PS51039">
    <property type="entry name" value="ZF_AN1"/>
    <property type="match status" value="1"/>
</dbReference>
<keyword evidence="3" id="KW-0862">Zinc</keyword>
<dbReference type="FunFam" id="4.10.1110.10:FF:000011">
    <property type="entry name" value="AN1-type zinc finger protein 3"/>
    <property type="match status" value="1"/>
</dbReference>
<feature type="compositionally biased region" description="Polar residues" evidence="5">
    <location>
        <begin position="136"/>
        <end position="161"/>
    </location>
</feature>
<organism evidence="7 8">
    <name type="scientific">Strigops habroptila</name>
    <name type="common">Kakapo</name>
    <dbReference type="NCBI Taxonomy" id="2489341"/>
    <lineage>
        <taxon>Eukaryota</taxon>
        <taxon>Metazoa</taxon>
        <taxon>Chordata</taxon>
        <taxon>Craniata</taxon>
        <taxon>Vertebrata</taxon>
        <taxon>Euteleostomi</taxon>
        <taxon>Archelosauria</taxon>
        <taxon>Archosauria</taxon>
        <taxon>Dinosauria</taxon>
        <taxon>Saurischia</taxon>
        <taxon>Theropoda</taxon>
        <taxon>Coelurosauria</taxon>
        <taxon>Aves</taxon>
        <taxon>Neognathae</taxon>
        <taxon>Neoaves</taxon>
        <taxon>Telluraves</taxon>
        <taxon>Australaves</taxon>
        <taxon>Psittaciformes</taxon>
        <taxon>Psittacidae</taxon>
        <taxon>Strigops</taxon>
    </lineage>
</organism>
<reference evidence="7 8" key="1">
    <citation type="submission" date="2019-11" db="EMBL/GenBank/DDBJ databases">
        <title>Strigops habroptila (kakapo) genome, bStrHab1, primary haplotype, v2.</title>
        <authorList>
            <person name="Jarvis E.D."/>
            <person name="Howard J."/>
            <person name="Rhie A."/>
            <person name="Phillippy A."/>
            <person name="Korlach J."/>
            <person name="Digby A."/>
            <person name="Iorns D."/>
            <person name="Eason D."/>
            <person name="Robertson B."/>
            <person name="Raemaekers T."/>
            <person name="Howe K."/>
            <person name="Lewin H."/>
            <person name="Damas J."/>
            <person name="Hastie A."/>
            <person name="Tracey A."/>
            <person name="Chow W."/>
            <person name="Fedrigo O."/>
        </authorList>
    </citation>
    <scope>NUCLEOTIDE SEQUENCE [LARGE SCALE GENOMIC DNA]</scope>
</reference>
<dbReference type="Ensembl" id="ENSSHBT00005021045.1">
    <property type="protein sequence ID" value="ENSSHBP00005017601.1"/>
    <property type="gene ID" value="ENSSHBG00005015232.1"/>
</dbReference>
<feature type="region of interest" description="Disordered" evidence="5">
    <location>
        <begin position="1"/>
        <end position="112"/>
    </location>
</feature>
<feature type="compositionally biased region" description="Polar residues" evidence="5">
    <location>
        <begin position="84"/>
        <end position="98"/>
    </location>
</feature>
<gene>
    <name evidence="7" type="primary">ZFAND3</name>
</gene>
<dbReference type="InterPro" id="IPR035896">
    <property type="entry name" value="AN1-like_Znf"/>
</dbReference>
<name>A0A672UQ45_STRHB</name>
<dbReference type="InterPro" id="IPR050652">
    <property type="entry name" value="AN1_A20_ZnFinger"/>
</dbReference>
<dbReference type="Proteomes" id="UP000472266">
    <property type="component" value="Chromosome 11"/>
</dbReference>